<feature type="non-terminal residue" evidence="2">
    <location>
        <position position="754"/>
    </location>
</feature>
<proteinExistence type="predicted"/>
<evidence type="ECO:0000256" key="1">
    <source>
        <dbReference type="SAM" id="SignalP"/>
    </source>
</evidence>
<comment type="caution">
    <text evidence="2">The sequence shown here is derived from an EMBL/GenBank/DDBJ whole genome shotgun (WGS) entry which is preliminary data.</text>
</comment>
<feature type="chain" id="PRO_5031294043" description="Cell surface protein SprA" evidence="1">
    <location>
        <begin position="20"/>
        <end position="754"/>
    </location>
</feature>
<dbReference type="AlphaFoldDB" id="A0A7V0T6W1"/>
<evidence type="ECO:0008006" key="3">
    <source>
        <dbReference type="Google" id="ProtNLM"/>
    </source>
</evidence>
<organism evidence="2">
    <name type="scientific">candidate division WOR-3 bacterium</name>
    <dbReference type="NCBI Taxonomy" id="2052148"/>
    <lineage>
        <taxon>Bacteria</taxon>
        <taxon>Bacteria division WOR-3</taxon>
    </lineage>
</organism>
<sequence>MLRVLLVLLSLVAAAGAFSISDTTVMRPRVDYDREVVYLELWRGEQFLGIDGVLSLDEFLDLQLKQAMLGSWQAEAKRAREQRELRSDVTGLIPDIELPKLPVFGEGSRIDISGHDRITLGGRQTNVEVKGVPRAPGQRTLPELKMEQQLAVRVTGTIGERTKVNIDHDSERQEGKNKIKLSYEGLEDDVIQEVEVGDTRLSIPGTQFTGDLPAMKGLFGVSARGKLAGVDLYAVASREESQGLTQSFTGRRRVTVDTIYARAFVRNRFFSYPDAGDVRSIRVYVDDKNPANNEATIRGIATVFPGHPDSVPEYWTYDRAGGDFDLLTAGSDFFIHPGNIIEFARAVYDQAVVGVVVFGDDTIGGGQHNDSLVMMMLKSEVPDVRSATWQAMMRNVYQIPQQEVQLTSVGLYRRLPGENQAIDYDDADPQRRKFLELLGLDPENDGRIQYPQFDRRTGLIRFPGREPYADSVLSVRDTVLYRKHPLEPDEGMLYYLVVEYTSATESYYLGQVDIETESERVYVNGVLWSRDVDYEINYSTGLLSFRRELPPDAEIRVTYEYRPLFSIAQKSLVGTRAEWKFAGNGKVGASTFFRAEGTPEDKPALGSEPFNRTIAATDASWSAQSNDLTAMLDRLPLLRAQAPSSFSVRAEGAVSLPDPNTRGAAWLDDFESTTITRDMTVNARLWSHASVPVGKDTSDFVRRRLWWWSPWSDTQRIRKDSVFGPGIGEEGRETQDFLRVVFTPDSGNPESWGG</sequence>
<feature type="signal peptide" evidence="1">
    <location>
        <begin position="1"/>
        <end position="19"/>
    </location>
</feature>
<protein>
    <recommendedName>
        <fullName evidence="3">Cell surface protein SprA</fullName>
    </recommendedName>
</protein>
<keyword evidence="1" id="KW-0732">Signal</keyword>
<reference evidence="2" key="1">
    <citation type="journal article" date="2020" name="mSystems">
        <title>Genome- and Community-Level Interaction Insights into Carbon Utilization and Element Cycling Functions of Hydrothermarchaeota in Hydrothermal Sediment.</title>
        <authorList>
            <person name="Zhou Z."/>
            <person name="Liu Y."/>
            <person name="Xu W."/>
            <person name="Pan J."/>
            <person name="Luo Z.H."/>
            <person name="Li M."/>
        </authorList>
    </citation>
    <scope>NUCLEOTIDE SEQUENCE [LARGE SCALE GENOMIC DNA]</scope>
    <source>
        <strain evidence="2">SpSt-1182</strain>
    </source>
</reference>
<accession>A0A7V0T6W1</accession>
<evidence type="ECO:0000313" key="2">
    <source>
        <dbReference type="EMBL" id="HDR00019.1"/>
    </source>
</evidence>
<dbReference type="EMBL" id="DSBX01000262">
    <property type="protein sequence ID" value="HDR00019.1"/>
    <property type="molecule type" value="Genomic_DNA"/>
</dbReference>
<dbReference type="Proteomes" id="UP000885672">
    <property type="component" value="Unassembled WGS sequence"/>
</dbReference>
<gene>
    <name evidence="2" type="ORF">ENN51_07045</name>
</gene>
<name>A0A7V0T6W1_UNCW3</name>